<reference evidence="4" key="1">
    <citation type="submission" date="2025-08" db="UniProtKB">
        <authorList>
            <consortium name="Ensembl"/>
        </authorList>
    </citation>
    <scope>IDENTIFICATION</scope>
</reference>
<evidence type="ECO:0000259" key="3">
    <source>
        <dbReference type="Pfam" id="PF15361"/>
    </source>
</evidence>
<proteinExistence type="predicted"/>
<sequence>MSITTCQKVTLISCSVLCVSLFLPRMLLPKGRKETGQPEGPGFYPSVMRQLSVPEDPEQWDVDPLLSMAHNAEAMGKVKFIGRGKRYDMMSQVIPIYGFGILLYILYIIYKEKLLKQLREITQLMQEGRFEGASPEMEAEEVPYCADWEYPEETYPEFDEAYKRCVFEGFMLEEPSFQPTAEALAERMEQEEEEVMARKLSIVKEEDEEGGGEEQGKEEEEEKEEDVEELEEDIEKEEDVGEEEAEKRQLLCFPSPQRNVKTKQQRIGLEVSKELQCHNGGKKQISFSDHRDVFRYPKEDAFDGEEEEVEEEEVEEEEVEEEDDEGPEVEEEDEGPEVEEEEEADEDDPVMEAESLLFSCEGCPNP</sequence>
<dbReference type="InterPro" id="IPR032763">
    <property type="entry name" value="RIC3_N"/>
</dbReference>
<accession>A0A3Q3KSR5</accession>
<reference evidence="4" key="2">
    <citation type="submission" date="2025-09" db="UniProtKB">
        <authorList>
            <consortium name="Ensembl"/>
        </authorList>
    </citation>
    <scope>IDENTIFICATION</scope>
</reference>
<evidence type="ECO:0000313" key="4">
    <source>
        <dbReference type="Ensembl" id="ENSLBEP00000000119.1"/>
    </source>
</evidence>
<feature type="compositionally biased region" description="Basic and acidic residues" evidence="1">
    <location>
        <begin position="288"/>
        <end position="301"/>
    </location>
</feature>
<dbReference type="Ensembl" id="ENSLBET00000000121.1">
    <property type="protein sequence ID" value="ENSLBEP00000000119.1"/>
    <property type="gene ID" value="ENSLBEG00000000100.1"/>
</dbReference>
<dbReference type="InterPro" id="IPR026160">
    <property type="entry name" value="Ric3"/>
</dbReference>
<name>A0A3Q3KSR5_9LABR</name>
<evidence type="ECO:0000256" key="2">
    <source>
        <dbReference type="SAM" id="Phobius"/>
    </source>
</evidence>
<protein>
    <submittedName>
        <fullName evidence="4">RIC3 acetylcholine receptor chaperone</fullName>
    </submittedName>
</protein>
<feature type="transmembrane region" description="Helical" evidence="2">
    <location>
        <begin position="89"/>
        <end position="110"/>
    </location>
</feature>
<feature type="compositionally biased region" description="Acidic residues" evidence="1">
    <location>
        <begin position="205"/>
        <end position="244"/>
    </location>
</feature>
<feature type="compositionally biased region" description="Acidic residues" evidence="1">
    <location>
        <begin position="302"/>
        <end position="351"/>
    </location>
</feature>
<evidence type="ECO:0000256" key="1">
    <source>
        <dbReference type="SAM" id="MobiDB-lite"/>
    </source>
</evidence>
<keyword evidence="2" id="KW-1133">Transmembrane helix</keyword>
<keyword evidence="2" id="KW-0812">Transmembrane</keyword>
<dbReference type="Proteomes" id="UP000261660">
    <property type="component" value="Unplaced"/>
</dbReference>
<dbReference type="GO" id="GO:0045202">
    <property type="term" value="C:synapse"/>
    <property type="evidence" value="ECO:0007669"/>
    <property type="project" value="GOC"/>
</dbReference>
<dbReference type="GO" id="GO:0043005">
    <property type="term" value="C:neuron projection"/>
    <property type="evidence" value="ECO:0007669"/>
    <property type="project" value="TreeGrafter"/>
</dbReference>
<organism evidence="4 5">
    <name type="scientific">Labrus bergylta</name>
    <name type="common">ballan wrasse</name>
    <dbReference type="NCBI Taxonomy" id="56723"/>
    <lineage>
        <taxon>Eukaryota</taxon>
        <taxon>Metazoa</taxon>
        <taxon>Chordata</taxon>
        <taxon>Craniata</taxon>
        <taxon>Vertebrata</taxon>
        <taxon>Euteleostomi</taxon>
        <taxon>Actinopterygii</taxon>
        <taxon>Neopterygii</taxon>
        <taxon>Teleostei</taxon>
        <taxon>Neoteleostei</taxon>
        <taxon>Acanthomorphata</taxon>
        <taxon>Eupercaria</taxon>
        <taxon>Labriformes</taxon>
        <taxon>Labridae</taxon>
        <taxon>Labrus</taxon>
    </lineage>
</organism>
<dbReference type="GO" id="GO:0007271">
    <property type="term" value="P:synaptic transmission, cholinergic"/>
    <property type="evidence" value="ECO:0007669"/>
    <property type="project" value="TreeGrafter"/>
</dbReference>
<dbReference type="AlphaFoldDB" id="A0A3Q3KSR5"/>
<dbReference type="STRING" id="56723.ENSLBEP00000000119"/>
<dbReference type="GO" id="GO:0043025">
    <property type="term" value="C:neuronal cell body"/>
    <property type="evidence" value="ECO:0007669"/>
    <property type="project" value="TreeGrafter"/>
</dbReference>
<dbReference type="GeneTree" id="ENSGT00440000034107"/>
<keyword evidence="2" id="KW-0472">Membrane</keyword>
<dbReference type="PANTHER" id="PTHR21723">
    <property type="entry name" value="RESISTANCE TO INHIBITORS OF CHOLINESTERASE PROTEIN 3 RIC3"/>
    <property type="match status" value="1"/>
</dbReference>
<dbReference type="InParanoid" id="A0A3Q3KSR5"/>
<feature type="region of interest" description="Disordered" evidence="1">
    <location>
        <begin position="200"/>
        <end position="366"/>
    </location>
</feature>
<feature type="domain" description="Resistance to inhibitors of cholinesterase protein 3 N-terminal" evidence="3">
    <location>
        <begin position="16"/>
        <end position="125"/>
    </location>
</feature>
<dbReference type="GO" id="GO:0034394">
    <property type="term" value="P:protein localization to cell surface"/>
    <property type="evidence" value="ECO:0007669"/>
    <property type="project" value="TreeGrafter"/>
</dbReference>
<dbReference type="PANTHER" id="PTHR21723:SF5">
    <property type="entry name" value="PROTEIN RIC-3"/>
    <property type="match status" value="1"/>
</dbReference>
<evidence type="ECO:0000313" key="5">
    <source>
        <dbReference type="Proteomes" id="UP000261660"/>
    </source>
</evidence>
<keyword evidence="5" id="KW-1185">Reference proteome</keyword>
<dbReference type="Pfam" id="PF15361">
    <property type="entry name" value="RIC3"/>
    <property type="match status" value="1"/>
</dbReference>